<dbReference type="AlphaFoldDB" id="A0A7J3ZLS6"/>
<sequence>MGAGRVLPLVIALVVIVAAVTAIYSRRGGKTATSVPAAIIEEVEKAIGETLHRAIRLHFDGTSTPKSRVLNANPEFGCQRHRFGKGLLP</sequence>
<comment type="caution">
    <text evidence="2">The sequence shown here is derived from an EMBL/GenBank/DDBJ whole genome shotgun (WGS) entry which is preliminary data.</text>
</comment>
<protein>
    <submittedName>
        <fullName evidence="2">Uncharacterized protein</fullName>
    </submittedName>
</protein>
<gene>
    <name evidence="2" type="ORF">ENM78_06235</name>
</gene>
<dbReference type="EMBL" id="DRZC01000080">
    <property type="protein sequence ID" value="HHQ81027.1"/>
    <property type="molecule type" value="Genomic_DNA"/>
</dbReference>
<keyword evidence="1" id="KW-0812">Transmembrane</keyword>
<proteinExistence type="predicted"/>
<accession>A0A7J3ZLS6</accession>
<organism evidence="2">
    <name type="scientific">Fervidicoccus fontis</name>
    <dbReference type="NCBI Taxonomy" id="683846"/>
    <lineage>
        <taxon>Archaea</taxon>
        <taxon>Thermoproteota</taxon>
        <taxon>Thermoprotei</taxon>
        <taxon>Fervidicoccales</taxon>
        <taxon>Fervidicoccaceae</taxon>
        <taxon>Fervidicoccus</taxon>
    </lineage>
</organism>
<name>A0A7J3ZLS6_9CREN</name>
<feature type="transmembrane region" description="Helical" evidence="1">
    <location>
        <begin position="6"/>
        <end position="24"/>
    </location>
</feature>
<keyword evidence="1" id="KW-0472">Membrane</keyword>
<evidence type="ECO:0000313" key="2">
    <source>
        <dbReference type="EMBL" id="HHQ81027.1"/>
    </source>
</evidence>
<keyword evidence="1" id="KW-1133">Transmembrane helix</keyword>
<reference evidence="2" key="1">
    <citation type="journal article" date="2020" name="mSystems">
        <title>Genome- and Community-Level Interaction Insights into Carbon Utilization and Element Cycling Functions of Hydrothermarchaeota in Hydrothermal Sediment.</title>
        <authorList>
            <person name="Zhou Z."/>
            <person name="Liu Y."/>
            <person name="Xu W."/>
            <person name="Pan J."/>
            <person name="Luo Z.H."/>
            <person name="Li M."/>
        </authorList>
    </citation>
    <scope>NUCLEOTIDE SEQUENCE [LARGE SCALE GENOMIC DNA]</scope>
    <source>
        <strain evidence="2">SpSt-1116</strain>
    </source>
</reference>
<evidence type="ECO:0000256" key="1">
    <source>
        <dbReference type="SAM" id="Phobius"/>
    </source>
</evidence>